<evidence type="ECO:0000313" key="2">
    <source>
        <dbReference type="EMBL" id="JAI33730.1"/>
    </source>
</evidence>
<reference evidence="2" key="1">
    <citation type="submission" date="2015-06" db="EMBL/GenBank/DDBJ databases">
        <authorList>
            <person name="Hoefler B.C."/>
            <person name="Straight P.D."/>
        </authorList>
    </citation>
    <scope>NUCLEOTIDE SEQUENCE</scope>
</reference>
<sequence length="175" mass="20524">MDFEEIIKVLGNEKVYKQFGILRFEKDESTFYIDTVITTNFSYSIFVSPTITNSLRSKNLSEPRTYIIDATFNVIPVSKQFKQLLIIHIILADHAHPFIYALMSKKSQETYTHLFQYIKLNILDLHPHTVVSGFEISMRNAFKIVFPTSKMVGFWFHFTFLRFTAKSVKITEFCQ</sequence>
<dbReference type="Pfam" id="PF10551">
    <property type="entry name" value="MULE"/>
    <property type="match status" value="1"/>
</dbReference>
<gene>
    <name evidence="2" type="ORF">c0_g2_i1</name>
</gene>
<organism evidence="2">
    <name type="scientific">Bactrocera latifrons</name>
    <name type="common">Malaysian fruit fly</name>
    <name type="synonym">Chaetodacus latifrons</name>
    <dbReference type="NCBI Taxonomy" id="174628"/>
    <lineage>
        <taxon>Eukaryota</taxon>
        <taxon>Metazoa</taxon>
        <taxon>Ecdysozoa</taxon>
        <taxon>Arthropoda</taxon>
        <taxon>Hexapoda</taxon>
        <taxon>Insecta</taxon>
        <taxon>Pterygota</taxon>
        <taxon>Neoptera</taxon>
        <taxon>Endopterygota</taxon>
        <taxon>Diptera</taxon>
        <taxon>Brachycera</taxon>
        <taxon>Muscomorpha</taxon>
        <taxon>Tephritoidea</taxon>
        <taxon>Tephritidae</taxon>
        <taxon>Bactrocera</taxon>
        <taxon>Bactrocera</taxon>
    </lineage>
</organism>
<dbReference type="InterPro" id="IPR018289">
    <property type="entry name" value="MULE_transposase_dom"/>
</dbReference>
<proteinExistence type="predicted"/>
<feature type="domain" description="MULE transposase" evidence="1">
    <location>
        <begin position="67"/>
        <end position="158"/>
    </location>
</feature>
<dbReference type="EMBL" id="GDHF01018584">
    <property type="protein sequence ID" value="JAI33730.1"/>
    <property type="molecule type" value="Transcribed_RNA"/>
</dbReference>
<dbReference type="AlphaFoldDB" id="A0A0K8V589"/>
<protein>
    <recommendedName>
        <fullName evidence="1">MULE transposase domain-containing protein</fullName>
    </recommendedName>
</protein>
<name>A0A0K8V589_BACLA</name>
<evidence type="ECO:0000259" key="1">
    <source>
        <dbReference type="Pfam" id="PF10551"/>
    </source>
</evidence>
<dbReference type="OrthoDB" id="8047332at2759"/>
<accession>A0A0K8V589</accession>